<evidence type="ECO:0000313" key="1">
    <source>
        <dbReference type="EMBL" id="KAI4829522.1"/>
    </source>
</evidence>
<proteinExistence type="predicted"/>
<sequence>MLCHCKVACTNNTISLMFGCKKYRCQEEEGASPGAPKLHHHPCVLHHMGVASELRDGGTLGRDGGTLGRDGGTLGRMEAPLGGTEAPLGGTEGHLGGTEGHLGGTEGP</sequence>
<evidence type="ECO:0000313" key="2">
    <source>
        <dbReference type="Proteomes" id="UP001057452"/>
    </source>
</evidence>
<dbReference type="Proteomes" id="UP001057452">
    <property type="component" value="Chromosome 4"/>
</dbReference>
<keyword evidence="2" id="KW-1185">Reference proteome</keyword>
<organism evidence="1 2">
    <name type="scientific">Chaenocephalus aceratus</name>
    <name type="common">Blackfin icefish</name>
    <name type="synonym">Chaenichthys aceratus</name>
    <dbReference type="NCBI Taxonomy" id="36190"/>
    <lineage>
        <taxon>Eukaryota</taxon>
        <taxon>Metazoa</taxon>
        <taxon>Chordata</taxon>
        <taxon>Craniata</taxon>
        <taxon>Vertebrata</taxon>
        <taxon>Euteleostomi</taxon>
        <taxon>Actinopterygii</taxon>
        <taxon>Neopterygii</taxon>
        <taxon>Teleostei</taxon>
        <taxon>Neoteleostei</taxon>
        <taxon>Acanthomorphata</taxon>
        <taxon>Eupercaria</taxon>
        <taxon>Perciformes</taxon>
        <taxon>Notothenioidei</taxon>
        <taxon>Channichthyidae</taxon>
        <taxon>Chaenocephalus</taxon>
    </lineage>
</organism>
<reference evidence="1" key="1">
    <citation type="submission" date="2022-05" db="EMBL/GenBank/DDBJ databases">
        <title>Chromosome-level genome of Chaenocephalus aceratus.</title>
        <authorList>
            <person name="Park H."/>
        </authorList>
    </citation>
    <scope>NUCLEOTIDE SEQUENCE</scope>
    <source>
        <strain evidence="1">KU_202001</strain>
    </source>
</reference>
<dbReference type="EMBL" id="CM043788">
    <property type="protein sequence ID" value="KAI4829522.1"/>
    <property type="molecule type" value="Genomic_DNA"/>
</dbReference>
<name>A0ACB9XSN1_CHAAC</name>
<comment type="caution">
    <text evidence="1">The sequence shown here is derived from an EMBL/GenBank/DDBJ whole genome shotgun (WGS) entry which is preliminary data.</text>
</comment>
<gene>
    <name evidence="1" type="ORF">KUCAC02_023562</name>
</gene>
<protein>
    <submittedName>
        <fullName evidence="1">Uncharacterized protein</fullName>
    </submittedName>
</protein>
<accession>A0ACB9XSN1</accession>